<keyword evidence="2" id="KW-1133">Transmembrane helix</keyword>
<reference evidence="3" key="1">
    <citation type="submission" date="2021-01" db="EMBL/GenBank/DDBJ databases">
        <authorList>
            <person name="Kang Y."/>
        </authorList>
    </citation>
    <scope>NUCLEOTIDE SEQUENCE</scope>
    <source>
        <strain evidence="3">YC505</strain>
    </source>
</reference>
<sequence>MAATQFSKVDETLESRIVQRDAVRPNATLPEHSERALNKFGQTYIKGGSALGEGFLDSIITAYSNLTASPFAVVVMVIGALGLLALHNLTHGPLELLAIKLADHNHELSAAHKSFNSFVLIVVTNLLKIRVAVYTSMLFSGPYIAKPSRRSLVMAVLLSLTLILVSFTTFEVLALSQLFLLETQLRNPRHKAVIWLISFILILIGFHMFSKLLGDDVKGHVYKLTQHHKDHKRTSTPPTPLAVNSTN</sequence>
<dbReference type="EMBL" id="MW452316">
    <property type="protein sequence ID" value="QTW97852.1"/>
    <property type="molecule type" value="Genomic_RNA"/>
</dbReference>
<feature type="transmembrane region" description="Helical" evidence="2">
    <location>
        <begin position="192"/>
        <end position="209"/>
    </location>
</feature>
<feature type="transmembrane region" description="Helical" evidence="2">
    <location>
        <begin position="118"/>
        <end position="140"/>
    </location>
</feature>
<name>A0A8B0RK55_9VIRU</name>
<keyword evidence="2" id="KW-0472">Membrane</keyword>
<protein>
    <submittedName>
        <fullName evidence="3">Uncharacterized protein</fullName>
    </submittedName>
</protein>
<evidence type="ECO:0000313" key="3">
    <source>
        <dbReference type="EMBL" id="QTW97852.1"/>
    </source>
</evidence>
<dbReference type="InterPro" id="IPR032441">
    <property type="entry name" value="SP24"/>
</dbReference>
<evidence type="ECO:0000256" key="2">
    <source>
        <dbReference type="SAM" id="Phobius"/>
    </source>
</evidence>
<accession>A0A8B0RK55</accession>
<evidence type="ECO:0000256" key="1">
    <source>
        <dbReference type="SAM" id="MobiDB-lite"/>
    </source>
</evidence>
<feature type="region of interest" description="Disordered" evidence="1">
    <location>
        <begin position="228"/>
        <end position="247"/>
    </location>
</feature>
<organism evidence="3">
    <name type="scientific">Riboviria sp</name>
    <dbReference type="NCBI Taxonomy" id="2585031"/>
    <lineage>
        <taxon>Viruses</taxon>
        <taxon>Riboviria</taxon>
    </lineage>
</organism>
<keyword evidence="2" id="KW-0812">Transmembrane</keyword>
<feature type="transmembrane region" description="Helical" evidence="2">
    <location>
        <begin position="152"/>
        <end position="180"/>
    </location>
</feature>
<proteinExistence type="predicted"/>
<dbReference type="Pfam" id="PF16504">
    <property type="entry name" value="SP24"/>
    <property type="match status" value="1"/>
</dbReference>
<feature type="transmembrane region" description="Helical" evidence="2">
    <location>
        <begin position="66"/>
        <end position="86"/>
    </location>
</feature>